<evidence type="ECO:0000256" key="1">
    <source>
        <dbReference type="SAM" id="MobiDB-lite"/>
    </source>
</evidence>
<name>A0AAD5VG80_9AGAR</name>
<feature type="compositionally biased region" description="Basic and acidic residues" evidence="1">
    <location>
        <begin position="22"/>
        <end position="31"/>
    </location>
</feature>
<evidence type="ECO:0000313" key="3">
    <source>
        <dbReference type="Proteomes" id="UP001213000"/>
    </source>
</evidence>
<gene>
    <name evidence="2" type="ORF">NP233_g12500</name>
</gene>
<proteinExistence type="predicted"/>
<dbReference type="Proteomes" id="UP001213000">
    <property type="component" value="Unassembled WGS sequence"/>
</dbReference>
<keyword evidence="3" id="KW-1185">Reference proteome</keyword>
<feature type="compositionally biased region" description="Basic and acidic residues" evidence="1">
    <location>
        <begin position="115"/>
        <end position="128"/>
    </location>
</feature>
<reference evidence="2" key="1">
    <citation type="submission" date="2022-07" db="EMBL/GenBank/DDBJ databases">
        <title>Genome Sequence of Leucocoprinus birnbaumii.</title>
        <authorList>
            <person name="Buettner E."/>
        </authorList>
    </citation>
    <scope>NUCLEOTIDE SEQUENCE</scope>
    <source>
        <strain evidence="2">VT141</strain>
    </source>
</reference>
<feature type="compositionally biased region" description="Polar residues" evidence="1">
    <location>
        <begin position="105"/>
        <end position="114"/>
    </location>
</feature>
<protein>
    <submittedName>
        <fullName evidence="2">Uncharacterized protein</fullName>
    </submittedName>
</protein>
<evidence type="ECO:0000313" key="2">
    <source>
        <dbReference type="EMBL" id="KAJ3554068.1"/>
    </source>
</evidence>
<organism evidence="2 3">
    <name type="scientific">Leucocoprinus birnbaumii</name>
    <dbReference type="NCBI Taxonomy" id="56174"/>
    <lineage>
        <taxon>Eukaryota</taxon>
        <taxon>Fungi</taxon>
        <taxon>Dikarya</taxon>
        <taxon>Basidiomycota</taxon>
        <taxon>Agaricomycotina</taxon>
        <taxon>Agaricomycetes</taxon>
        <taxon>Agaricomycetidae</taxon>
        <taxon>Agaricales</taxon>
        <taxon>Agaricineae</taxon>
        <taxon>Agaricaceae</taxon>
        <taxon>Leucocoprinus</taxon>
    </lineage>
</organism>
<accession>A0AAD5VG80</accession>
<feature type="region of interest" description="Disordered" evidence="1">
    <location>
        <begin position="1"/>
        <end position="135"/>
    </location>
</feature>
<comment type="caution">
    <text evidence="2">The sequence shown here is derived from an EMBL/GenBank/DDBJ whole genome shotgun (WGS) entry which is preliminary data.</text>
</comment>
<sequence length="135" mass="14467">MSQAPASDVAAIKSQRRKTRKASRDANKVLEDEALVEAGKGPRKAKEKALRSPPWHCDLPAKCTPKRAASSTDLAAQATKRKKSSDQNDSIVGRGSGSKGRSSRPKSATASKAVTSDKDLRAMRELRGKQRVGKA</sequence>
<dbReference type="EMBL" id="JANIEX010001830">
    <property type="protein sequence ID" value="KAJ3554068.1"/>
    <property type="molecule type" value="Genomic_DNA"/>
</dbReference>
<dbReference type="AlphaFoldDB" id="A0AAD5VG80"/>